<proteinExistence type="predicted"/>
<evidence type="ECO:0000313" key="4">
    <source>
        <dbReference type="EMBL" id="CAB4187051.1"/>
    </source>
</evidence>
<name>A0A6J5P1Q1_9CAUD</name>
<dbReference type="InterPro" id="IPR007048">
    <property type="entry name" value="IraD/Gp25-like"/>
</dbReference>
<dbReference type="EMBL" id="LR797502">
    <property type="protein sequence ID" value="CAB4221132.1"/>
    <property type="molecule type" value="Genomic_DNA"/>
</dbReference>
<dbReference type="EMBL" id="LR797099">
    <property type="protein sequence ID" value="CAB4187051.1"/>
    <property type="molecule type" value="Genomic_DNA"/>
</dbReference>
<dbReference type="Pfam" id="PF04965">
    <property type="entry name" value="GPW_gp25"/>
    <property type="match status" value="1"/>
</dbReference>
<dbReference type="EMBL" id="LR796758">
    <property type="protein sequence ID" value="CAB4164041.1"/>
    <property type="molecule type" value="Genomic_DNA"/>
</dbReference>
<protein>
    <submittedName>
        <fullName evidence="3">GpW/Gp25/anti-adapter protein IraD</fullName>
    </submittedName>
</protein>
<gene>
    <name evidence="4" type="ORF">UFOVP1146_397</name>
    <name evidence="5" type="ORF">UFOVP1638_168</name>
    <name evidence="2" type="ORF">UFOVP812_310</name>
    <name evidence="3" type="ORF">UFOVP818_255</name>
</gene>
<evidence type="ECO:0000313" key="2">
    <source>
        <dbReference type="EMBL" id="CAB4164041.1"/>
    </source>
</evidence>
<evidence type="ECO:0000313" key="3">
    <source>
        <dbReference type="EMBL" id="CAB4165719.1"/>
    </source>
</evidence>
<evidence type="ECO:0000259" key="1">
    <source>
        <dbReference type="Pfam" id="PF04965"/>
    </source>
</evidence>
<evidence type="ECO:0000313" key="5">
    <source>
        <dbReference type="EMBL" id="CAB4221132.1"/>
    </source>
</evidence>
<dbReference type="EMBL" id="LR796776">
    <property type="protein sequence ID" value="CAB4165719.1"/>
    <property type="molecule type" value="Genomic_DNA"/>
</dbReference>
<dbReference type="Gene3D" id="3.10.450.40">
    <property type="match status" value="1"/>
</dbReference>
<reference evidence="3" key="1">
    <citation type="submission" date="2020-04" db="EMBL/GenBank/DDBJ databases">
        <authorList>
            <person name="Chiriac C."/>
            <person name="Salcher M."/>
            <person name="Ghai R."/>
            <person name="Kavagutti S V."/>
        </authorList>
    </citation>
    <scope>NUCLEOTIDE SEQUENCE</scope>
</reference>
<organism evidence="3">
    <name type="scientific">uncultured Caudovirales phage</name>
    <dbReference type="NCBI Taxonomy" id="2100421"/>
    <lineage>
        <taxon>Viruses</taxon>
        <taxon>Duplodnaviria</taxon>
        <taxon>Heunggongvirae</taxon>
        <taxon>Uroviricota</taxon>
        <taxon>Caudoviricetes</taxon>
        <taxon>Peduoviridae</taxon>
        <taxon>Maltschvirus</taxon>
        <taxon>Maltschvirus maltsch</taxon>
    </lineage>
</organism>
<sequence length="124" mass="14135">MTTFIGFNTQNQFKKFTLLDNALIKRDLLNALNIRHGQLVGRPAYGTSLWDNLFENQSADIQRNITQELQRVVGGDPRVQISELQLFPEENGMLIQMELIFVPGTNAESLAIFFDQSSRRASYV</sequence>
<accession>A0A6J5P1Q1</accession>
<dbReference type="SUPFAM" id="SSF160719">
    <property type="entry name" value="gpW/gp25-like"/>
    <property type="match status" value="1"/>
</dbReference>
<feature type="domain" description="IraD/Gp25-like" evidence="1">
    <location>
        <begin position="23"/>
        <end position="87"/>
    </location>
</feature>